<evidence type="ECO:0000313" key="4">
    <source>
        <dbReference type="Proteomes" id="UP001454036"/>
    </source>
</evidence>
<comment type="caution">
    <text evidence="3">The sequence shown here is derived from an EMBL/GenBank/DDBJ whole genome shotgun (WGS) entry which is preliminary data.</text>
</comment>
<keyword evidence="1" id="KW-0812">Transmembrane</keyword>
<dbReference type="AlphaFoldDB" id="A0AAV3RKE5"/>
<dbReference type="PANTHER" id="PTHR35102">
    <property type="entry name" value="E3 UBIQUITIN-PROTEIN LIGASE"/>
    <property type="match status" value="1"/>
</dbReference>
<evidence type="ECO:0000256" key="1">
    <source>
        <dbReference type="SAM" id="Phobius"/>
    </source>
</evidence>
<evidence type="ECO:0000259" key="2">
    <source>
        <dbReference type="Pfam" id="PF09835"/>
    </source>
</evidence>
<dbReference type="Proteomes" id="UP001454036">
    <property type="component" value="Unassembled WGS sequence"/>
</dbReference>
<dbReference type="GO" id="GO:0016874">
    <property type="term" value="F:ligase activity"/>
    <property type="evidence" value="ECO:0007669"/>
    <property type="project" value="UniProtKB-KW"/>
</dbReference>
<dbReference type="InterPro" id="IPR018639">
    <property type="entry name" value="DUF2062"/>
</dbReference>
<keyword evidence="4" id="KW-1185">Reference proteome</keyword>
<dbReference type="Pfam" id="PF09835">
    <property type="entry name" value="DUF2062"/>
    <property type="match status" value="1"/>
</dbReference>
<keyword evidence="3" id="KW-0436">Ligase</keyword>
<accession>A0AAV3RKE5</accession>
<name>A0AAV3RKE5_LITER</name>
<keyword evidence="1" id="KW-0472">Membrane</keyword>
<proteinExistence type="predicted"/>
<evidence type="ECO:0000313" key="3">
    <source>
        <dbReference type="EMBL" id="GAA0176319.1"/>
    </source>
</evidence>
<dbReference type="PANTHER" id="PTHR35102:SF1">
    <property type="entry name" value="E3 UBIQUITIN-PROTEIN LIGASE"/>
    <property type="match status" value="1"/>
</dbReference>
<sequence>MAVILKNFNLIVLPWIQVKVIDPLVIILQRGAEPKQLAFSGALGMTLGMFPIVGVTVFLCGFAIAMLGSHCHAPTVMLANFAATPFELSLIIPFLRFGELITGGPHFALSSDAFKKVLTGRASRDVFHSIFHVLLGWLVAAPFIMALLYVLLLPCFTILVRRFSSAPSSPSAPLLSIEVPFKDI</sequence>
<feature type="transmembrane region" description="Helical" evidence="1">
    <location>
        <begin position="37"/>
        <end position="64"/>
    </location>
</feature>
<keyword evidence="1" id="KW-1133">Transmembrane helix</keyword>
<dbReference type="EMBL" id="BAABME010010070">
    <property type="protein sequence ID" value="GAA0176319.1"/>
    <property type="molecule type" value="Genomic_DNA"/>
</dbReference>
<feature type="transmembrane region" description="Helical" evidence="1">
    <location>
        <begin position="134"/>
        <end position="160"/>
    </location>
</feature>
<reference evidence="3 4" key="1">
    <citation type="submission" date="2024-01" db="EMBL/GenBank/DDBJ databases">
        <title>The complete chloroplast genome sequence of Lithospermum erythrorhizon: insights into the phylogenetic relationship among Boraginaceae species and the maternal lineages of purple gromwells.</title>
        <authorList>
            <person name="Okada T."/>
            <person name="Watanabe K."/>
        </authorList>
    </citation>
    <scope>NUCLEOTIDE SEQUENCE [LARGE SCALE GENOMIC DNA]</scope>
</reference>
<feature type="transmembrane region" description="Helical" evidence="1">
    <location>
        <begin position="76"/>
        <end position="95"/>
    </location>
</feature>
<feature type="domain" description="DUF2062" evidence="2">
    <location>
        <begin position="31"/>
        <end position="162"/>
    </location>
</feature>
<gene>
    <name evidence="3" type="ORF">LIER_29330</name>
</gene>
<organism evidence="3 4">
    <name type="scientific">Lithospermum erythrorhizon</name>
    <name type="common">Purple gromwell</name>
    <name type="synonym">Lithospermum officinale var. erythrorhizon</name>
    <dbReference type="NCBI Taxonomy" id="34254"/>
    <lineage>
        <taxon>Eukaryota</taxon>
        <taxon>Viridiplantae</taxon>
        <taxon>Streptophyta</taxon>
        <taxon>Embryophyta</taxon>
        <taxon>Tracheophyta</taxon>
        <taxon>Spermatophyta</taxon>
        <taxon>Magnoliopsida</taxon>
        <taxon>eudicotyledons</taxon>
        <taxon>Gunneridae</taxon>
        <taxon>Pentapetalae</taxon>
        <taxon>asterids</taxon>
        <taxon>lamiids</taxon>
        <taxon>Boraginales</taxon>
        <taxon>Boraginaceae</taxon>
        <taxon>Boraginoideae</taxon>
        <taxon>Lithospermeae</taxon>
        <taxon>Lithospermum</taxon>
    </lineage>
</organism>
<protein>
    <submittedName>
        <fullName evidence="3">Ubiquitin-protein ligase</fullName>
    </submittedName>
</protein>